<dbReference type="Proteomes" id="UP000184096">
    <property type="component" value="Chromosome I"/>
</dbReference>
<dbReference type="RefSeq" id="WP_072826330.1">
    <property type="nucleotide sequence ID" value="NZ_LT670849.1"/>
</dbReference>
<evidence type="ECO:0000256" key="1">
    <source>
        <dbReference type="ARBA" id="ARBA00007812"/>
    </source>
</evidence>
<dbReference type="SUPFAM" id="SSF52467">
    <property type="entry name" value="DHS-like NAD/FAD-binding domain"/>
    <property type="match status" value="1"/>
</dbReference>
<dbReference type="CDD" id="cd00568">
    <property type="entry name" value="TPP_enzymes"/>
    <property type="match status" value="1"/>
</dbReference>
<dbReference type="GO" id="GO:0000287">
    <property type="term" value="F:magnesium ion binding"/>
    <property type="evidence" value="ECO:0007669"/>
    <property type="project" value="InterPro"/>
</dbReference>
<dbReference type="CDD" id="cd07035">
    <property type="entry name" value="TPP_PYR_POX_like"/>
    <property type="match status" value="1"/>
</dbReference>
<dbReference type="GO" id="GO:0030976">
    <property type="term" value="F:thiamine pyrophosphate binding"/>
    <property type="evidence" value="ECO:0007669"/>
    <property type="project" value="InterPro"/>
</dbReference>
<dbReference type="InterPro" id="IPR012001">
    <property type="entry name" value="Thiamin_PyroP_enz_TPP-bd_dom"/>
</dbReference>
<dbReference type="Gene3D" id="3.40.50.1220">
    <property type="entry name" value="TPP-binding domain"/>
    <property type="match status" value="1"/>
</dbReference>
<organism evidence="7 8">
    <name type="scientific">Bradyrhizobium erythrophlei</name>
    <dbReference type="NCBI Taxonomy" id="1437360"/>
    <lineage>
        <taxon>Bacteria</taxon>
        <taxon>Pseudomonadati</taxon>
        <taxon>Pseudomonadota</taxon>
        <taxon>Alphaproteobacteria</taxon>
        <taxon>Hyphomicrobiales</taxon>
        <taxon>Nitrobacteraceae</taxon>
        <taxon>Bradyrhizobium</taxon>
    </lineage>
</organism>
<dbReference type="SUPFAM" id="SSF52518">
    <property type="entry name" value="Thiamin diphosphate-binding fold (THDP-binding)"/>
    <property type="match status" value="2"/>
</dbReference>
<dbReference type="Gene3D" id="3.40.50.970">
    <property type="match status" value="2"/>
</dbReference>
<dbReference type="GO" id="GO:0050660">
    <property type="term" value="F:flavin adenine dinucleotide binding"/>
    <property type="evidence" value="ECO:0007669"/>
    <property type="project" value="TreeGrafter"/>
</dbReference>
<dbReference type="InterPro" id="IPR045229">
    <property type="entry name" value="TPP_enz"/>
</dbReference>
<dbReference type="PANTHER" id="PTHR18968:SF13">
    <property type="entry name" value="ACETOLACTATE SYNTHASE CATALYTIC SUBUNIT, MITOCHONDRIAL"/>
    <property type="match status" value="1"/>
</dbReference>
<evidence type="ECO:0000259" key="6">
    <source>
        <dbReference type="Pfam" id="PF02776"/>
    </source>
</evidence>
<dbReference type="GO" id="GO:0009099">
    <property type="term" value="P:L-valine biosynthetic process"/>
    <property type="evidence" value="ECO:0007669"/>
    <property type="project" value="TreeGrafter"/>
</dbReference>
<accession>A0A1M7UDN9</accession>
<sequence>MNISLAKERIAPSDAASHEEAVGDAIARALADLGVTTVFGVISIHNMPILDAIGRHGRIRFVPARGEAGAMNMADAYARVSRSLGVCITSTGTAAGNAAGSQVEALTAGSPVLHITTQVDREFADRDRAAIHDVPRQPDMLKAISKAYLRIWEPAAAIGTLLSAVRQALTAPAGPVALEIPVDVQRLKVRRRELGKLTDVPRVMPEPSELDALAARVRQARRPLLWLGGGSRGAAAAALELVDRGFGAVTSTNGRAVVPEGHPRNLGAFNMTRDAEAIYARSDLMIVIGSRLRGNETKNNRMTLPPLIQVDADSLQAGRNYPVEQFICGDANLVLEGLLERLPKKLETDAAFLSEIAPARGQSEAALRDNLGPYAALADTLSQRVSGNGHPWVRDVTISNSTFGNRYVRLAAPHLGVHALGGGIGQGIAMGIGAAMAGVTAKTITLLGDGGSQLMLGELATAVEMEANMVFVLMNDQGYGVIRNIQDAQYGGRKVYSNILTPDFSLICKAVGLPHERVQRIEDIDAALDRAIAMPGPCLIQIDMVAIGPFRQSFAGPPAGAAGGRT</sequence>
<dbReference type="OrthoDB" id="4494979at2"/>
<name>A0A1M7UDN9_9BRAD</name>
<evidence type="ECO:0000256" key="3">
    <source>
        <dbReference type="RuleBase" id="RU362132"/>
    </source>
</evidence>
<evidence type="ECO:0000259" key="5">
    <source>
        <dbReference type="Pfam" id="PF02775"/>
    </source>
</evidence>
<dbReference type="InterPro" id="IPR012000">
    <property type="entry name" value="Thiamin_PyroP_enz_cen_dom"/>
</dbReference>
<feature type="domain" description="Thiamine pyrophosphate enzyme TPP-binding" evidence="5">
    <location>
        <begin position="404"/>
        <end position="542"/>
    </location>
</feature>
<evidence type="ECO:0000313" key="7">
    <source>
        <dbReference type="EMBL" id="SHN81133.1"/>
    </source>
</evidence>
<dbReference type="Pfam" id="PF02776">
    <property type="entry name" value="TPP_enzyme_N"/>
    <property type="match status" value="1"/>
</dbReference>
<dbReference type="InterPro" id="IPR011766">
    <property type="entry name" value="TPP_enzyme_TPP-bd"/>
</dbReference>
<dbReference type="Pfam" id="PF02775">
    <property type="entry name" value="TPP_enzyme_C"/>
    <property type="match status" value="1"/>
</dbReference>
<dbReference type="AlphaFoldDB" id="A0A1M7UDN9"/>
<protein>
    <submittedName>
        <fullName evidence="7">Acetolactate synthase-1/2/3 large subunit</fullName>
    </submittedName>
</protein>
<dbReference type="GO" id="GO:0009097">
    <property type="term" value="P:isoleucine biosynthetic process"/>
    <property type="evidence" value="ECO:0007669"/>
    <property type="project" value="TreeGrafter"/>
</dbReference>
<dbReference type="EMBL" id="LT670849">
    <property type="protein sequence ID" value="SHN81133.1"/>
    <property type="molecule type" value="Genomic_DNA"/>
</dbReference>
<gene>
    <name evidence="7" type="ORF">SAMN05444170_4626</name>
</gene>
<feature type="domain" description="Thiamine pyrophosphate enzyme central" evidence="4">
    <location>
        <begin position="211"/>
        <end position="338"/>
    </location>
</feature>
<dbReference type="InterPro" id="IPR029035">
    <property type="entry name" value="DHS-like_NAD/FAD-binding_dom"/>
</dbReference>
<dbReference type="InterPro" id="IPR029061">
    <property type="entry name" value="THDP-binding"/>
</dbReference>
<evidence type="ECO:0000256" key="2">
    <source>
        <dbReference type="ARBA" id="ARBA00023052"/>
    </source>
</evidence>
<dbReference type="GO" id="GO:0005948">
    <property type="term" value="C:acetolactate synthase complex"/>
    <property type="evidence" value="ECO:0007669"/>
    <property type="project" value="TreeGrafter"/>
</dbReference>
<keyword evidence="2 3" id="KW-0786">Thiamine pyrophosphate</keyword>
<keyword evidence="8" id="KW-1185">Reference proteome</keyword>
<reference evidence="8" key="1">
    <citation type="submission" date="2016-11" db="EMBL/GenBank/DDBJ databases">
        <authorList>
            <person name="Varghese N."/>
            <person name="Submissions S."/>
        </authorList>
    </citation>
    <scope>NUCLEOTIDE SEQUENCE [LARGE SCALE GENOMIC DNA]</scope>
    <source>
        <strain evidence="8">GAS401</strain>
    </source>
</reference>
<dbReference type="GO" id="GO:0003984">
    <property type="term" value="F:acetolactate synthase activity"/>
    <property type="evidence" value="ECO:0007669"/>
    <property type="project" value="TreeGrafter"/>
</dbReference>
<feature type="domain" description="Thiamine pyrophosphate enzyme N-terminal TPP-binding" evidence="6">
    <location>
        <begin position="22"/>
        <end position="128"/>
    </location>
</feature>
<evidence type="ECO:0000259" key="4">
    <source>
        <dbReference type="Pfam" id="PF00205"/>
    </source>
</evidence>
<dbReference type="NCBIfam" id="NF005470">
    <property type="entry name" value="PRK07064.1"/>
    <property type="match status" value="1"/>
</dbReference>
<proteinExistence type="inferred from homology"/>
<comment type="similarity">
    <text evidence="1 3">Belongs to the TPP enzyme family.</text>
</comment>
<dbReference type="PANTHER" id="PTHR18968">
    <property type="entry name" value="THIAMINE PYROPHOSPHATE ENZYMES"/>
    <property type="match status" value="1"/>
</dbReference>
<evidence type="ECO:0000313" key="8">
    <source>
        <dbReference type="Proteomes" id="UP000184096"/>
    </source>
</evidence>
<dbReference type="Pfam" id="PF00205">
    <property type="entry name" value="TPP_enzyme_M"/>
    <property type="match status" value="1"/>
</dbReference>